<dbReference type="CDD" id="cd06464">
    <property type="entry name" value="ACD_sHsps-like"/>
    <property type="match status" value="1"/>
</dbReference>
<sequence>ASPTFAPLLRFLEDIDKLPRHGHRDKHAFTPRFDLLELPDQFELYGDLPGVKKEDVTVELKEGDGVLLVKGKRGDVVPAKEDIVEGEEKEKADAICLVGERGMGVFERRFRLSGKIRREGVVAGLDDGVLRVIVPKVEKVEER</sequence>
<dbReference type="Gene3D" id="2.60.40.790">
    <property type="match status" value="1"/>
</dbReference>
<feature type="non-terminal residue" evidence="5">
    <location>
        <position position="143"/>
    </location>
</feature>
<dbReference type="Proteomes" id="UP001174936">
    <property type="component" value="Unassembled WGS sequence"/>
</dbReference>
<evidence type="ECO:0000256" key="1">
    <source>
        <dbReference type="ARBA" id="ARBA00023016"/>
    </source>
</evidence>
<reference evidence="5" key="1">
    <citation type="submission" date="2023-06" db="EMBL/GenBank/DDBJ databases">
        <title>Genome-scale phylogeny and comparative genomics of the fungal order Sordariales.</title>
        <authorList>
            <consortium name="Lawrence Berkeley National Laboratory"/>
            <person name="Hensen N."/>
            <person name="Bonometti L."/>
            <person name="Westerberg I."/>
            <person name="Brannstrom I.O."/>
            <person name="Guillou S."/>
            <person name="Cros-Aarteil S."/>
            <person name="Calhoun S."/>
            <person name="Haridas S."/>
            <person name="Kuo A."/>
            <person name="Mondo S."/>
            <person name="Pangilinan J."/>
            <person name="Riley R."/>
            <person name="Labutti K."/>
            <person name="Andreopoulos B."/>
            <person name="Lipzen A."/>
            <person name="Chen C."/>
            <person name="Yanf M."/>
            <person name="Daum C."/>
            <person name="Ng V."/>
            <person name="Clum A."/>
            <person name="Steindorff A."/>
            <person name="Ohm R."/>
            <person name="Martin F."/>
            <person name="Silar P."/>
            <person name="Natvig D."/>
            <person name="Lalanne C."/>
            <person name="Gautier V."/>
            <person name="Ament-Velasquez S.L."/>
            <person name="Kruys A."/>
            <person name="Hutchinson M.I."/>
            <person name="Powell A.J."/>
            <person name="Barry K."/>
            <person name="Miller A.N."/>
            <person name="Grigoriev I.V."/>
            <person name="Debuchy R."/>
            <person name="Gladieux P."/>
            <person name="Thoren M.H."/>
            <person name="Johannesson H."/>
        </authorList>
    </citation>
    <scope>NUCLEOTIDE SEQUENCE</scope>
    <source>
        <strain evidence="5">SMH2532-1</strain>
    </source>
</reference>
<keyword evidence="1" id="KW-0346">Stress response</keyword>
<keyword evidence="6" id="KW-1185">Reference proteome</keyword>
<dbReference type="PANTHER" id="PTHR11527">
    <property type="entry name" value="HEAT-SHOCK PROTEIN 20 FAMILY MEMBER"/>
    <property type="match status" value="1"/>
</dbReference>
<name>A0AA39YLI7_9PEZI</name>
<dbReference type="InterPro" id="IPR008978">
    <property type="entry name" value="HSP20-like_chaperone"/>
</dbReference>
<dbReference type="InterPro" id="IPR002068">
    <property type="entry name" value="A-crystallin/Hsp20_dom"/>
</dbReference>
<feature type="domain" description="SHSP" evidence="4">
    <location>
        <begin position="24"/>
        <end position="143"/>
    </location>
</feature>
<dbReference type="InterPro" id="IPR031107">
    <property type="entry name" value="Small_HSP"/>
</dbReference>
<accession>A0AA39YLI7</accession>
<comment type="similarity">
    <text evidence="2 3">Belongs to the small heat shock protein (HSP20) family.</text>
</comment>
<protein>
    <submittedName>
        <fullName evidence="5">HSP20-like chaperone</fullName>
    </submittedName>
</protein>
<gene>
    <name evidence="5" type="ORF">B0T16DRAFT_300600</name>
</gene>
<dbReference type="EMBL" id="JAULSV010000001">
    <property type="protein sequence ID" value="KAK0654809.1"/>
    <property type="molecule type" value="Genomic_DNA"/>
</dbReference>
<evidence type="ECO:0000256" key="3">
    <source>
        <dbReference type="RuleBase" id="RU003616"/>
    </source>
</evidence>
<dbReference type="AlphaFoldDB" id="A0AA39YLI7"/>
<evidence type="ECO:0000256" key="2">
    <source>
        <dbReference type="PROSITE-ProRule" id="PRU00285"/>
    </source>
</evidence>
<dbReference type="Pfam" id="PF00011">
    <property type="entry name" value="HSP20"/>
    <property type="match status" value="1"/>
</dbReference>
<proteinExistence type="inferred from homology"/>
<feature type="non-terminal residue" evidence="5">
    <location>
        <position position="1"/>
    </location>
</feature>
<evidence type="ECO:0000313" key="5">
    <source>
        <dbReference type="EMBL" id="KAK0654809.1"/>
    </source>
</evidence>
<comment type="caution">
    <text evidence="5">The sequence shown here is derived from an EMBL/GenBank/DDBJ whole genome shotgun (WGS) entry which is preliminary data.</text>
</comment>
<evidence type="ECO:0000259" key="4">
    <source>
        <dbReference type="PROSITE" id="PS01031"/>
    </source>
</evidence>
<organism evidence="5 6">
    <name type="scientific">Cercophora newfieldiana</name>
    <dbReference type="NCBI Taxonomy" id="92897"/>
    <lineage>
        <taxon>Eukaryota</taxon>
        <taxon>Fungi</taxon>
        <taxon>Dikarya</taxon>
        <taxon>Ascomycota</taxon>
        <taxon>Pezizomycotina</taxon>
        <taxon>Sordariomycetes</taxon>
        <taxon>Sordariomycetidae</taxon>
        <taxon>Sordariales</taxon>
        <taxon>Lasiosphaeriaceae</taxon>
        <taxon>Cercophora</taxon>
    </lineage>
</organism>
<dbReference type="SUPFAM" id="SSF49764">
    <property type="entry name" value="HSP20-like chaperones"/>
    <property type="match status" value="1"/>
</dbReference>
<evidence type="ECO:0000313" key="6">
    <source>
        <dbReference type="Proteomes" id="UP001174936"/>
    </source>
</evidence>
<dbReference type="PROSITE" id="PS01031">
    <property type="entry name" value="SHSP"/>
    <property type="match status" value="1"/>
</dbReference>